<accession>A0A2C6KXY4</accession>
<dbReference type="InterPro" id="IPR036249">
    <property type="entry name" value="Thioredoxin-like_sf"/>
</dbReference>
<keyword evidence="2" id="KW-0472">Membrane</keyword>
<gene>
    <name evidence="4" type="ORF">CSUI_004658</name>
</gene>
<feature type="non-terminal residue" evidence="4">
    <location>
        <position position="572"/>
    </location>
</feature>
<dbReference type="OrthoDB" id="10250354at2759"/>
<evidence type="ECO:0000256" key="1">
    <source>
        <dbReference type="SAM" id="MobiDB-lite"/>
    </source>
</evidence>
<dbReference type="InterPro" id="IPR036869">
    <property type="entry name" value="J_dom_sf"/>
</dbReference>
<keyword evidence="5" id="KW-1185">Reference proteome</keyword>
<evidence type="ECO:0000256" key="2">
    <source>
        <dbReference type="SAM" id="Phobius"/>
    </source>
</evidence>
<dbReference type="Pfam" id="PF00226">
    <property type="entry name" value="DnaJ"/>
    <property type="match status" value="1"/>
</dbReference>
<reference evidence="4 5" key="1">
    <citation type="journal article" date="2017" name="Int. J. Parasitol.">
        <title>The genome of the protozoan parasite Cystoisospora suis and a reverse vaccinology approach to identify vaccine candidates.</title>
        <authorList>
            <person name="Palmieri N."/>
            <person name="Shrestha A."/>
            <person name="Ruttkowski B."/>
            <person name="Beck T."/>
            <person name="Vogl C."/>
            <person name="Tomley F."/>
            <person name="Blake D.P."/>
            <person name="Joachim A."/>
        </authorList>
    </citation>
    <scope>NUCLEOTIDE SEQUENCE [LARGE SCALE GENOMIC DNA]</scope>
    <source>
        <strain evidence="4 5">Wien I</strain>
    </source>
</reference>
<dbReference type="SMART" id="SM00271">
    <property type="entry name" value="DnaJ"/>
    <property type="match status" value="1"/>
</dbReference>
<dbReference type="PROSITE" id="PS50076">
    <property type="entry name" value="DNAJ_2"/>
    <property type="match status" value="1"/>
</dbReference>
<dbReference type="RefSeq" id="XP_067923181.1">
    <property type="nucleotide sequence ID" value="XM_068064843.1"/>
</dbReference>
<keyword evidence="2" id="KW-1133">Transmembrane helix</keyword>
<evidence type="ECO:0000313" key="4">
    <source>
        <dbReference type="EMBL" id="PHJ21499.1"/>
    </source>
</evidence>
<dbReference type="GeneID" id="94428054"/>
<dbReference type="Gene3D" id="1.10.287.110">
    <property type="entry name" value="DnaJ domain"/>
    <property type="match status" value="1"/>
</dbReference>
<feature type="region of interest" description="Disordered" evidence="1">
    <location>
        <begin position="195"/>
        <end position="216"/>
    </location>
</feature>
<dbReference type="InterPro" id="IPR001623">
    <property type="entry name" value="DnaJ_domain"/>
</dbReference>
<sequence length="572" mass="63203">MMARDTGGTGKRATQAYGALRQARQRNAGGVLSDTPGGGASSGGEELRKRNVKKEKPKAAPRSSGKKKETSQSLSSHLCSCFKSFVCDSTTPLRTRVIRWFINACIAAAIIGVFALKAAEEYYGQDEDTGGQQTEQHLAALQLDSGASEADIRKAYRTLSVRWHPDKNPGCTGCQARFTEVAVAYEYLMKKKKKDEKESAEQEAREGGEGDEKLHRTTSKDIVDLTVLRPTDTFYPATDRHVWTIMLHNDKDEFSGHVNEMWEETALTLGRYFKYGVINVRRNKELAKRLPVNIKIFPAILVMGSGMHPEVYPNISRPSVENIHAFISKSFPNKISSLYSPSDVASFLASKSVGGGIGSSSLSALSQPYKILVLPPSSSSSSSSSTASPSLMLRHAAYKLLPLFSFGYVVNTRGLYSDKSTKEALFEILRDPPTWLTSFKKEKNNTGETSSAEYRLPFDLKEEDIKTAAIFALFVDEGTPGGVRTYIEKLPLSKIKESQKVLFHHLNHLLASFQQHIHPYLYQQNAALLCRGTLQQRVFTLVRVESGENDKLDKAAADQKVKQKDEVSGIAG</sequence>
<dbReference type="InterPro" id="IPR052448">
    <property type="entry name" value="DnaJ_C16_autophagy_reg"/>
</dbReference>
<protein>
    <recommendedName>
        <fullName evidence="3">J domain-containing protein</fullName>
    </recommendedName>
</protein>
<keyword evidence="2" id="KW-0812">Transmembrane</keyword>
<dbReference type="Proteomes" id="UP000221165">
    <property type="component" value="Unassembled WGS sequence"/>
</dbReference>
<dbReference type="SUPFAM" id="SSF46565">
    <property type="entry name" value="Chaperone J-domain"/>
    <property type="match status" value="1"/>
</dbReference>
<name>A0A2C6KXY4_9APIC</name>
<organism evidence="4 5">
    <name type="scientific">Cystoisospora suis</name>
    <dbReference type="NCBI Taxonomy" id="483139"/>
    <lineage>
        <taxon>Eukaryota</taxon>
        <taxon>Sar</taxon>
        <taxon>Alveolata</taxon>
        <taxon>Apicomplexa</taxon>
        <taxon>Conoidasida</taxon>
        <taxon>Coccidia</taxon>
        <taxon>Eucoccidiorida</taxon>
        <taxon>Eimeriorina</taxon>
        <taxon>Sarcocystidae</taxon>
        <taxon>Cystoisospora</taxon>
    </lineage>
</organism>
<evidence type="ECO:0000259" key="3">
    <source>
        <dbReference type="PROSITE" id="PS50076"/>
    </source>
</evidence>
<dbReference type="SUPFAM" id="SSF52833">
    <property type="entry name" value="Thioredoxin-like"/>
    <property type="match status" value="1"/>
</dbReference>
<feature type="region of interest" description="Disordered" evidence="1">
    <location>
        <begin position="1"/>
        <end position="69"/>
    </location>
</feature>
<dbReference type="PRINTS" id="PR00625">
    <property type="entry name" value="JDOMAIN"/>
</dbReference>
<comment type="caution">
    <text evidence="4">The sequence shown here is derived from an EMBL/GenBank/DDBJ whole genome shotgun (WGS) entry which is preliminary data.</text>
</comment>
<evidence type="ECO:0000313" key="5">
    <source>
        <dbReference type="Proteomes" id="UP000221165"/>
    </source>
</evidence>
<dbReference type="AlphaFoldDB" id="A0A2C6KXY4"/>
<feature type="domain" description="J" evidence="3">
    <location>
        <begin position="136"/>
        <end position="204"/>
    </location>
</feature>
<dbReference type="VEuPathDB" id="ToxoDB:CSUI_004658"/>
<dbReference type="PANTHER" id="PTHR44303:SF2">
    <property type="entry name" value="DNAJ HOMOLOG SUBFAMILY C MEMBER 16"/>
    <property type="match status" value="1"/>
</dbReference>
<proteinExistence type="predicted"/>
<dbReference type="PANTHER" id="PTHR44303">
    <property type="entry name" value="DNAJ HOMOLOG SUBFAMILY C MEMBER 16"/>
    <property type="match status" value="1"/>
</dbReference>
<dbReference type="CDD" id="cd06257">
    <property type="entry name" value="DnaJ"/>
    <property type="match status" value="1"/>
</dbReference>
<dbReference type="EMBL" id="MIGC01002205">
    <property type="protein sequence ID" value="PHJ21499.1"/>
    <property type="molecule type" value="Genomic_DNA"/>
</dbReference>
<feature type="transmembrane region" description="Helical" evidence="2">
    <location>
        <begin position="100"/>
        <end position="119"/>
    </location>
</feature>